<name>A0A2K8KV95_MARES</name>
<accession>A0A2K8KV95</accession>
<dbReference type="OrthoDB" id="5292589at2"/>
<feature type="chain" id="PRO_5014752388" description="Type II and III secretion system protein" evidence="1">
    <location>
        <begin position="21"/>
        <end position="302"/>
    </location>
</feature>
<evidence type="ECO:0000256" key="1">
    <source>
        <dbReference type="SAM" id="SignalP"/>
    </source>
</evidence>
<protein>
    <recommendedName>
        <fullName evidence="4">Type II and III secretion system protein</fullName>
    </recommendedName>
</protein>
<dbReference type="RefSeq" id="WP_100276690.1">
    <property type="nucleotide sequence ID" value="NZ_CP018799.1"/>
</dbReference>
<keyword evidence="3" id="KW-1185">Reference proteome</keyword>
<keyword evidence="1" id="KW-0732">Signal</keyword>
<sequence length="302" mass="32483">MKKLLAGLFFLCCIAAPARAATEVIDIYSLPISEAAQVVQSQLSATGKVIELPSQRRLVIEDDTEHLDKAKALLKQLDQSTPQYSAIVELADFNSTQLNGSQLSGAATVGSLPGGWVQLAVNSDRQRSRSTQMFQLRISAARPGSIETGTIRSFSRETQLWLSGYGIVKANSVELVPITSGFTVTAWPVGNDQVRVRITPWMQRLDPQVSGRHEMLIDMGTARTPATPPSGKADMRLNAVPQLQGNPVIEIAGATTEVTMPLDQTITLAASSSEAGKLGAALLAGQSSVGKREFIIRLRMTR</sequence>
<dbReference type="AlphaFoldDB" id="A0A2K8KV95"/>
<organism evidence="2 3">
    <name type="scientific">Mariprofundus aestuarium</name>
    <dbReference type="NCBI Taxonomy" id="1921086"/>
    <lineage>
        <taxon>Bacteria</taxon>
        <taxon>Pseudomonadati</taxon>
        <taxon>Pseudomonadota</taxon>
        <taxon>Candidatius Mariprofundia</taxon>
        <taxon>Mariprofundales</taxon>
        <taxon>Mariprofundaceae</taxon>
        <taxon>Mariprofundus</taxon>
    </lineage>
</organism>
<dbReference type="EMBL" id="CP018799">
    <property type="protein sequence ID" value="ATX78710.1"/>
    <property type="molecule type" value="Genomic_DNA"/>
</dbReference>
<dbReference type="KEGG" id="maes:Ga0123461_0258"/>
<evidence type="ECO:0000313" key="2">
    <source>
        <dbReference type="EMBL" id="ATX78710.1"/>
    </source>
</evidence>
<reference evidence="2 3" key="1">
    <citation type="submission" date="2016-12" db="EMBL/GenBank/DDBJ databases">
        <title>Isolation and genomic insights into novel planktonic Zetaproteobacteria from stratified waters of the Chesapeake Bay.</title>
        <authorList>
            <person name="McAllister S.M."/>
            <person name="Kato S."/>
            <person name="Chan C.S."/>
            <person name="Chiu B.K."/>
            <person name="Field E.K."/>
        </authorList>
    </citation>
    <scope>NUCLEOTIDE SEQUENCE [LARGE SCALE GENOMIC DNA]</scope>
    <source>
        <strain evidence="2 3">CP-5</strain>
    </source>
</reference>
<dbReference type="Gene3D" id="3.30.1370.120">
    <property type="match status" value="1"/>
</dbReference>
<gene>
    <name evidence="2" type="ORF">Ga0123461_0258</name>
</gene>
<proteinExistence type="predicted"/>
<feature type="signal peptide" evidence="1">
    <location>
        <begin position="1"/>
        <end position="20"/>
    </location>
</feature>
<evidence type="ECO:0000313" key="3">
    <source>
        <dbReference type="Proteomes" id="UP000231701"/>
    </source>
</evidence>
<dbReference type="Proteomes" id="UP000231701">
    <property type="component" value="Chromosome"/>
</dbReference>
<evidence type="ECO:0008006" key="4">
    <source>
        <dbReference type="Google" id="ProtNLM"/>
    </source>
</evidence>
<dbReference type="InterPro" id="IPR038591">
    <property type="entry name" value="NolW-like_sf"/>
</dbReference>